<feature type="compositionally biased region" description="Basic and acidic residues" evidence="1">
    <location>
        <begin position="518"/>
        <end position="533"/>
    </location>
</feature>
<accession>A0A9Q1EXT6</accession>
<dbReference type="AlphaFoldDB" id="A0A9Q1EXT6"/>
<dbReference type="PANTHER" id="PTHR36812">
    <property type="entry name" value="NEUROFILAMENT TRIPLET M PROTEIN-LIKE PROTEIN"/>
    <property type="match status" value="1"/>
</dbReference>
<feature type="compositionally biased region" description="Basic and acidic residues" evidence="1">
    <location>
        <begin position="496"/>
        <end position="505"/>
    </location>
</feature>
<organism evidence="2 3">
    <name type="scientific">Synaphobranchus kaupii</name>
    <name type="common">Kaup's arrowtooth eel</name>
    <dbReference type="NCBI Taxonomy" id="118154"/>
    <lineage>
        <taxon>Eukaryota</taxon>
        <taxon>Metazoa</taxon>
        <taxon>Chordata</taxon>
        <taxon>Craniata</taxon>
        <taxon>Vertebrata</taxon>
        <taxon>Euteleostomi</taxon>
        <taxon>Actinopterygii</taxon>
        <taxon>Neopterygii</taxon>
        <taxon>Teleostei</taxon>
        <taxon>Anguilliformes</taxon>
        <taxon>Synaphobranchidae</taxon>
        <taxon>Synaphobranchus</taxon>
    </lineage>
</organism>
<feature type="compositionally biased region" description="Low complexity" evidence="1">
    <location>
        <begin position="337"/>
        <end position="353"/>
    </location>
</feature>
<feature type="compositionally biased region" description="Basic and acidic residues" evidence="1">
    <location>
        <begin position="673"/>
        <end position="683"/>
    </location>
</feature>
<feature type="region of interest" description="Disordered" evidence="1">
    <location>
        <begin position="1"/>
        <end position="783"/>
    </location>
</feature>
<sequence>MRRREEEEEMRREEEEERRRREEEQEMRWRQEKEEERKREEERRREEEDEIKRKEKEQEMRREEEEKMMRRREEEQEMRQKEEEEEKMRREEDEELKRREKEQEMRRQKEEEEEMRREEEAMMMRREKEQELRRKKEEEEEKMRREEEDELKRGEKEQEMRQKEEEEEEMRREEEVMMRREKEQELRRQKEEEDEMRREEEAMMMRREKEQELRRKKEEEEEKMRREEEEELKKGEKEQEMSRQKEEEEMRRWREEEHELQRKREEEQEMKREEQELEKKRLEEARKEEMLRHQKEREAELKAEEVASLGNPFTTEASSSNPFTEATCSNPFEESPHSASASHVSRSARISAVKPRSVMSLQTGTDKRMKPPPCHPSPPGTDTSPPRFCPRPTGAPKSRYQGGTEGYPAVTDTEKKRRAPLPPPTSRFLPALPTQSQPCPPREPMPTPRDPPVASARVRKGAAPPKPLSTASTFDSGAGERQESSEAWGGASNSRDGLRQLDNRPNDGSPANHGQGGSDRRLWSAVGPEEKANEMMTVRETYSRPLAPKTPFDDDDDDDDEALNVKRSGGAVLVHGDPSSPSGGHIGNNHVSRVGSLEGGSGQVFPTGEQQAEPVTGAVLPPDPPASATPNHSRQDDPFEGGQRREETVTGWEMTTESQKKRKNRAPLPPGAPHEDCASRDGDPVVIPPPVQCTPPPSEPQRSKVAGRRRAPQPASGAVSGGRSLLQAWVSPPEPQSITEGQSGEGGGAPGKVVGPPTAPRSQSEQGYPHPDPGDFHSNQSSL</sequence>
<comment type="caution">
    <text evidence="2">The sequence shown here is derived from an EMBL/GenBank/DDBJ whole genome shotgun (WGS) entry which is preliminary data.</text>
</comment>
<reference evidence="2" key="1">
    <citation type="journal article" date="2023" name="Science">
        <title>Genome structures resolve the early diversification of teleost fishes.</title>
        <authorList>
            <person name="Parey E."/>
            <person name="Louis A."/>
            <person name="Montfort J."/>
            <person name="Bouchez O."/>
            <person name="Roques C."/>
            <person name="Iampietro C."/>
            <person name="Lluch J."/>
            <person name="Castinel A."/>
            <person name="Donnadieu C."/>
            <person name="Desvignes T."/>
            <person name="Floi Bucao C."/>
            <person name="Jouanno E."/>
            <person name="Wen M."/>
            <person name="Mejri S."/>
            <person name="Dirks R."/>
            <person name="Jansen H."/>
            <person name="Henkel C."/>
            <person name="Chen W.J."/>
            <person name="Zahm M."/>
            <person name="Cabau C."/>
            <person name="Klopp C."/>
            <person name="Thompson A.W."/>
            <person name="Robinson-Rechavi M."/>
            <person name="Braasch I."/>
            <person name="Lecointre G."/>
            <person name="Bobe J."/>
            <person name="Postlethwait J.H."/>
            <person name="Berthelot C."/>
            <person name="Roest Crollius H."/>
            <person name="Guiguen Y."/>
        </authorList>
    </citation>
    <scope>NUCLEOTIDE SEQUENCE</scope>
    <source>
        <strain evidence="2">WJC10195</strain>
    </source>
</reference>
<feature type="compositionally biased region" description="Pro residues" evidence="1">
    <location>
        <begin position="438"/>
        <end position="451"/>
    </location>
</feature>
<evidence type="ECO:0000313" key="2">
    <source>
        <dbReference type="EMBL" id="KAJ8347102.1"/>
    </source>
</evidence>
<feature type="compositionally biased region" description="Acidic residues" evidence="1">
    <location>
        <begin position="553"/>
        <end position="562"/>
    </location>
</feature>
<evidence type="ECO:0000256" key="1">
    <source>
        <dbReference type="SAM" id="MobiDB-lite"/>
    </source>
</evidence>
<feature type="compositionally biased region" description="Pro residues" evidence="1">
    <location>
        <begin position="686"/>
        <end position="699"/>
    </location>
</feature>
<dbReference type="EMBL" id="JAINUF010000011">
    <property type="protein sequence ID" value="KAJ8347102.1"/>
    <property type="molecule type" value="Genomic_DNA"/>
</dbReference>
<proteinExistence type="predicted"/>
<dbReference type="Proteomes" id="UP001152622">
    <property type="component" value="Chromosome 11"/>
</dbReference>
<feature type="compositionally biased region" description="Basic and acidic residues" evidence="1">
    <location>
        <begin position="633"/>
        <end position="648"/>
    </location>
</feature>
<protein>
    <submittedName>
        <fullName evidence="2">Uncharacterized protein</fullName>
    </submittedName>
</protein>
<feature type="compositionally biased region" description="Basic and acidic residues" evidence="1">
    <location>
        <begin position="9"/>
        <end position="305"/>
    </location>
</feature>
<dbReference type="PANTHER" id="PTHR36812:SF9">
    <property type="entry name" value="MYB-LIKE PROTEIN X ISOFORM X1"/>
    <property type="match status" value="1"/>
</dbReference>
<name>A0A9Q1EXT6_SYNKA</name>
<gene>
    <name evidence="2" type="ORF">SKAU_G00285030</name>
</gene>
<evidence type="ECO:0000313" key="3">
    <source>
        <dbReference type="Proteomes" id="UP001152622"/>
    </source>
</evidence>
<feature type="compositionally biased region" description="Polar residues" evidence="1">
    <location>
        <begin position="311"/>
        <end position="332"/>
    </location>
</feature>
<keyword evidence="3" id="KW-1185">Reference proteome</keyword>